<dbReference type="InterPro" id="IPR013057">
    <property type="entry name" value="AA_transpt_TM"/>
</dbReference>
<dbReference type="Pfam" id="PF01490">
    <property type="entry name" value="Aa_trans"/>
    <property type="match status" value="2"/>
</dbReference>
<dbReference type="PANTHER" id="PTHR48017">
    <property type="entry name" value="OS05G0424000 PROTEIN-RELATED"/>
    <property type="match status" value="1"/>
</dbReference>
<comment type="subcellular location">
    <subcellularLocation>
        <location evidence="1">Membrane</location>
    </subcellularLocation>
</comment>
<feature type="domain" description="Amino acid transporter transmembrane" evidence="8">
    <location>
        <begin position="37"/>
        <end position="120"/>
    </location>
</feature>
<evidence type="ECO:0000256" key="4">
    <source>
        <dbReference type="ARBA" id="ARBA00022970"/>
    </source>
</evidence>
<evidence type="ECO:0000256" key="6">
    <source>
        <dbReference type="ARBA" id="ARBA00023136"/>
    </source>
</evidence>
<feature type="transmembrane region" description="Helical" evidence="7">
    <location>
        <begin position="143"/>
        <end position="162"/>
    </location>
</feature>
<keyword evidence="6 7" id="KW-0472">Membrane</keyword>
<evidence type="ECO:0000256" key="5">
    <source>
        <dbReference type="ARBA" id="ARBA00022989"/>
    </source>
</evidence>
<name>A0A8S9IJN4_BRACR</name>
<reference evidence="9" key="1">
    <citation type="submission" date="2019-12" db="EMBL/GenBank/DDBJ databases">
        <title>Genome sequencing and annotation of Brassica cretica.</title>
        <authorList>
            <person name="Studholme D.J."/>
            <person name="Sarris P.F."/>
        </authorList>
    </citation>
    <scope>NUCLEOTIDE SEQUENCE</scope>
    <source>
        <strain evidence="9">PFS-102/07</strain>
        <tissue evidence="9">Leaf</tissue>
    </source>
</reference>
<dbReference type="EMBL" id="QGKY02001015">
    <property type="protein sequence ID" value="KAF2569989.1"/>
    <property type="molecule type" value="Genomic_DNA"/>
</dbReference>
<evidence type="ECO:0000256" key="3">
    <source>
        <dbReference type="ARBA" id="ARBA00022692"/>
    </source>
</evidence>
<dbReference type="GO" id="GO:0006865">
    <property type="term" value="P:amino acid transport"/>
    <property type="evidence" value="ECO:0007669"/>
    <property type="project" value="UniProtKB-KW"/>
</dbReference>
<evidence type="ECO:0000259" key="8">
    <source>
        <dbReference type="Pfam" id="PF01490"/>
    </source>
</evidence>
<feature type="transmembrane region" description="Helical" evidence="7">
    <location>
        <begin position="41"/>
        <end position="60"/>
    </location>
</feature>
<organism evidence="9">
    <name type="scientific">Brassica cretica</name>
    <name type="common">Mustard</name>
    <dbReference type="NCBI Taxonomy" id="69181"/>
    <lineage>
        <taxon>Eukaryota</taxon>
        <taxon>Viridiplantae</taxon>
        <taxon>Streptophyta</taxon>
        <taxon>Embryophyta</taxon>
        <taxon>Tracheophyta</taxon>
        <taxon>Spermatophyta</taxon>
        <taxon>Magnoliopsida</taxon>
        <taxon>eudicotyledons</taxon>
        <taxon>Gunneridae</taxon>
        <taxon>Pentapetalae</taxon>
        <taxon>rosids</taxon>
        <taxon>malvids</taxon>
        <taxon>Brassicales</taxon>
        <taxon>Brassicaceae</taxon>
        <taxon>Brassiceae</taxon>
        <taxon>Brassica</taxon>
    </lineage>
</organism>
<feature type="transmembrane region" description="Helical" evidence="7">
    <location>
        <begin position="67"/>
        <end position="86"/>
    </location>
</feature>
<dbReference type="AlphaFoldDB" id="A0A8S9IJN4"/>
<feature type="transmembrane region" description="Helical" evidence="7">
    <location>
        <begin position="168"/>
        <end position="195"/>
    </location>
</feature>
<protein>
    <recommendedName>
        <fullName evidence="8">Amino acid transporter transmembrane domain-containing protein</fullName>
    </recommendedName>
</protein>
<keyword evidence="3 7" id="KW-0812">Transmembrane</keyword>
<sequence length="245" mass="26481">MKSFNTDQHGHSAAESADVYAMSDPTKNVDDDGREKRTGTWLTASAHIITAVIGSGVLSLAWAIAQLGWIAGTLILIIFSFITYFTSTMLADCYRAPDPLTGKRNYTYMDVVRSYLGMYGFLRRAIGKANCYHNKGHHADCTISNYPYMAAFGIIQILLSQIPNFHKLSFLSLMAAVMSFAYASIGIGLAIATVAGGKVGKTNMTGTVVGVDVTAAQKIWRSFQAVGDIAFAYAYATVLIEIQAS</sequence>
<evidence type="ECO:0000256" key="2">
    <source>
        <dbReference type="ARBA" id="ARBA00022448"/>
    </source>
</evidence>
<evidence type="ECO:0000256" key="7">
    <source>
        <dbReference type="SAM" id="Phobius"/>
    </source>
</evidence>
<evidence type="ECO:0000313" key="9">
    <source>
        <dbReference type="EMBL" id="KAF2569989.1"/>
    </source>
</evidence>
<keyword evidence="4" id="KW-0029">Amino-acid transport</keyword>
<evidence type="ECO:0000256" key="1">
    <source>
        <dbReference type="ARBA" id="ARBA00004370"/>
    </source>
</evidence>
<gene>
    <name evidence="9" type="ORF">F2Q70_00001816</name>
</gene>
<dbReference type="GO" id="GO:0016020">
    <property type="term" value="C:membrane"/>
    <property type="evidence" value="ECO:0007669"/>
    <property type="project" value="UniProtKB-SubCell"/>
</dbReference>
<comment type="caution">
    <text evidence="9">The sequence shown here is derived from an EMBL/GenBank/DDBJ whole genome shotgun (WGS) entry which is preliminary data.</text>
</comment>
<proteinExistence type="predicted"/>
<feature type="domain" description="Amino acid transporter transmembrane" evidence="8">
    <location>
        <begin position="137"/>
        <end position="244"/>
    </location>
</feature>
<keyword evidence="2" id="KW-0813">Transport</keyword>
<keyword evidence="5 7" id="KW-1133">Transmembrane helix</keyword>
<accession>A0A8S9IJN4</accession>